<evidence type="ECO:0000313" key="3">
    <source>
        <dbReference type="Proteomes" id="UP001459277"/>
    </source>
</evidence>
<evidence type="ECO:0000259" key="1">
    <source>
        <dbReference type="Pfam" id="PF00078"/>
    </source>
</evidence>
<name>A0AAW2C2P4_9ROSI</name>
<protein>
    <recommendedName>
        <fullName evidence="1">Reverse transcriptase domain-containing protein</fullName>
    </recommendedName>
</protein>
<dbReference type="Pfam" id="PF00078">
    <property type="entry name" value="RVT_1"/>
    <property type="match status" value="1"/>
</dbReference>
<gene>
    <name evidence="2" type="ORF">SO802_026773</name>
</gene>
<proteinExistence type="predicted"/>
<keyword evidence="3" id="KW-1185">Reference proteome</keyword>
<dbReference type="PANTHER" id="PTHR46890:SF48">
    <property type="entry name" value="RNA-DIRECTED DNA POLYMERASE"/>
    <property type="match status" value="1"/>
</dbReference>
<organism evidence="2 3">
    <name type="scientific">Lithocarpus litseifolius</name>
    <dbReference type="NCBI Taxonomy" id="425828"/>
    <lineage>
        <taxon>Eukaryota</taxon>
        <taxon>Viridiplantae</taxon>
        <taxon>Streptophyta</taxon>
        <taxon>Embryophyta</taxon>
        <taxon>Tracheophyta</taxon>
        <taxon>Spermatophyta</taxon>
        <taxon>Magnoliopsida</taxon>
        <taxon>eudicotyledons</taxon>
        <taxon>Gunneridae</taxon>
        <taxon>Pentapetalae</taxon>
        <taxon>rosids</taxon>
        <taxon>fabids</taxon>
        <taxon>Fagales</taxon>
        <taxon>Fagaceae</taxon>
        <taxon>Lithocarpus</taxon>
    </lineage>
</organism>
<dbReference type="InterPro" id="IPR000477">
    <property type="entry name" value="RT_dom"/>
</dbReference>
<feature type="domain" description="Reverse transcriptase" evidence="1">
    <location>
        <begin position="160"/>
        <end position="252"/>
    </location>
</feature>
<sequence length="253" mass="29718">MHWREREGCNLRPEWQMKNFPEVVNRCNLRDIRYIGSDFTWCRRLASTSDHCILVLKAPRDRQRGTRRPKLFRFESKWLRDEGYKDVVTKAGVSAELIKAIQGKVTDRMNTLLLQDFQAQDVEKALKQMHSLKVPGPNDMPPIFYQHFWTNFHETHIVIIPKTKKLERAMDYRPISLCNVAYKLASKAVANCFKLVLQDIICENQSTFVSKRLITDNVLVAHELMNHINRKKNGRNGEMTLKLDMSKAYNHME</sequence>
<dbReference type="EMBL" id="JAZDWU010000009">
    <property type="protein sequence ID" value="KAK9991788.1"/>
    <property type="molecule type" value="Genomic_DNA"/>
</dbReference>
<comment type="caution">
    <text evidence="2">The sequence shown here is derived from an EMBL/GenBank/DDBJ whole genome shotgun (WGS) entry which is preliminary data.</text>
</comment>
<evidence type="ECO:0000313" key="2">
    <source>
        <dbReference type="EMBL" id="KAK9991788.1"/>
    </source>
</evidence>
<dbReference type="AlphaFoldDB" id="A0AAW2C2P4"/>
<accession>A0AAW2C2P4</accession>
<dbReference type="Proteomes" id="UP001459277">
    <property type="component" value="Unassembled WGS sequence"/>
</dbReference>
<dbReference type="InterPro" id="IPR052343">
    <property type="entry name" value="Retrotransposon-Effector_Assoc"/>
</dbReference>
<reference evidence="2 3" key="1">
    <citation type="submission" date="2024-01" db="EMBL/GenBank/DDBJ databases">
        <title>A telomere-to-telomere, gap-free genome of sweet tea (Lithocarpus litseifolius).</title>
        <authorList>
            <person name="Zhou J."/>
        </authorList>
    </citation>
    <scope>NUCLEOTIDE SEQUENCE [LARGE SCALE GENOMIC DNA]</scope>
    <source>
        <strain evidence="2">Zhou-2022a</strain>
        <tissue evidence="2">Leaf</tissue>
    </source>
</reference>
<dbReference type="PANTHER" id="PTHR46890">
    <property type="entry name" value="NON-LTR RETROLELEMENT REVERSE TRANSCRIPTASE-LIKE PROTEIN-RELATED"/>
    <property type="match status" value="1"/>
</dbReference>